<evidence type="ECO:0000313" key="8">
    <source>
        <dbReference type="Proteomes" id="UP000029518"/>
    </source>
</evidence>
<dbReference type="HOGENOM" id="CLU_558780_0_0_9"/>
<gene>
    <name evidence="7" type="ORF">PBOR_01365</name>
</gene>
<comment type="subcellular location">
    <subcellularLocation>
        <location evidence="1">Cell envelope</location>
    </subcellularLocation>
</comment>
<dbReference type="PANTHER" id="PTHR43649">
    <property type="entry name" value="ARABINOSE-BINDING PROTEIN-RELATED"/>
    <property type="match status" value="1"/>
</dbReference>
<dbReference type="PANTHER" id="PTHR43649:SF31">
    <property type="entry name" value="SN-GLYCEROL-3-PHOSPHATE-BINDING PERIPLASMIC PROTEIN UGPB"/>
    <property type="match status" value="1"/>
</dbReference>
<dbReference type="InterPro" id="IPR006059">
    <property type="entry name" value="SBP"/>
</dbReference>
<dbReference type="RefSeq" id="WP_042210093.1">
    <property type="nucleotide sequence ID" value="NZ_CP009285.1"/>
</dbReference>
<evidence type="ECO:0000256" key="5">
    <source>
        <dbReference type="SAM" id="MobiDB-lite"/>
    </source>
</evidence>
<dbReference type="Gene3D" id="3.40.190.10">
    <property type="entry name" value="Periplasmic binding protein-like II"/>
    <property type="match status" value="1"/>
</dbReference>
<evidence type="ECO:0000256" key="2">
    <source>
        <dbReference type="ARBA" id="ARBA00008520"/>
    </source>
</evidence>
<reference evidence="7" key="1">
    <citation type="submission" date="2014-08" db="EMBL/GenBank/DDBJ databases">
        <title>Comparative genomics of the Paenibacillus odorifer group.</title>
        <authorList>
            <person name="den Bakker H.C."/>
            <person name="Tsai Y.-C.Y.-C."/>
            <person name="Martin N."/>
            <person name="Korlach J."/>
            <person name="Wiedmann M."/>
        </authorList>
    </citation>
    <scope>NUCLEOTIDE SEQUENCE [LARGE SCALE GENOMIC DNA]</scope>
    <source>
        <strain evidence="7">DSM 13188</strain>
    </source>
</reference>
<dbReference type="KEGG" id="pbd:PBOR_01365"/>
<dbReference type="OrthoDB" id="2544341at2"/>
<protein>
    <recommendedName>
        <fullName evidence="9">ABC transporter substrate-binding protein</fullName>
    </recommendedName>
</protein>
<evidence type="ECO:0000256" key="3">
    <source>
        <dbReference type="ARBA" id="ARBA00022448"/>
    </source>
</evidence>
<feature type="chain" id="PRO_5038390246" description="ABC transporter substrate-binding protein" evidence="6">
    <location>
        <begin position="23"/>
        <end position="490"/>
    </location>
</feature>
<keyword evidence="4 6" id="KW-0732">Signal</keyword>
<feature type="compositionally biased region" description="Basic and acidic residues" evidence="5">
    <location>
        <begin position="471"/>
        <end position="480"/>
    </location>
</feature>
<evidence type="ECO:0000256" key="4">
    <source>
        <dbReference type="ARBA" id="ARBA00022729"/>
    </source>
</evidence>
<dbReference type="GO" id="GO:0030313">
    <property type="term" value="C:cell envelope"/>
    <property type="evidence" value="ECO:0007669"/>
    <property type="project" value="UniProtKB-SubCell"/>
</dbReference>
<evidence type="ECO:0000256" key="6">
    <source>
        <dbReference type="SAM" id="SignalP"/>
    </source>
</evidence>
<proteinExistence type="inferred from homology"/>
<evidence type="ECO:0008006" key="9">
    <source>
        <dbReference type="Google" id="ProtNLM"/>
    </source>
</evidence>
<keyword evidence="8" id="KW-1185">Reference proteome</keyword>
<comment type="similarity">
    <text evidence="2">Belongs to the bacterial solute-binding protein 1 family.</text>
</comment>
<feature type="compositionally biased region" description="Polar residues" evidence="5">
    <location>
        <begin position="481"/>
        <end position="490"/>
    </location>
</feature>
<evidence type="ECO:0000256" key="1">
    <source>
        <dbReference type="ARBA" id="ARBA00004196"/>
    </source>
</evidence>
<organism evidence="7 8">
    <name type="scientific">Paenibacillus borealis</name>
    <dbReference type="NCBI Taxonomy" id="160799"/>
    <lineage>
        <taxon>Bacteria</taxon>
        <taxon>Bacillati</taxon>
        <taxon>Bacillota</taxon>
        <taxon>Bacilli</taxon>
        <taxon>Bacillales</taxon>
        <taxon>Paenibacillaceae</taxon>
        <taxon>Paenibacillus</taxon>
    </lineage>
</organism>
<evidence type="ECO:0000313" key="7">
    <source>
        <dbReference type="EMBL" id="AIQ55767.1"/>
    </source>
</evidence>
<accession>A0A089L4P9</accession>
<sequence length="490" mass="54927">MKRFLFYILALLLCGAAAYAIAYDRPLLVDFSSSPTEVPVPPTRVKIALYDWTENLEVKNAISQYNKTNPDHIEITVMDIAADVYEDTLNMLMTSGQGPDVFSVDNAWLATYVNKGYLANLSDELNTADLSRFPEWARNYAHSSLFRGGIYFMPSSIDTVRLLYNKQLFRDAGLDPERPPLTFGAVKEAAARISQAGEGVNKYGFALPAGDSQDSLQTGLEISNTSSGYYLYNYQTGRYELSVYRFWLQMVLDMKREGSLYPGEGLLKRDSALRQFADGNIGMMYATSKDYVKLQEYMPKDDWGVTMPPVADSSKRGGGALMMIPHSPLVVNSSAPSREAAVKVWKFLQSKDFLTILFQQALALPVVDGILEVPGLAPGLGHFKEFYPTAAESIYPLSPQIMDQYDPSTVSMEPRDSGDRPRMQLYLQILSGERPLDEGLRSETERLNQMLDIADTGYSFQREEYIYPDFDPHNPLKAESLESQLSKGQE</sequence>
<name>A0A089L4P9_PAEBO</name>
<feature type="signal peptide" evidence="6">
    <location>
        <begin position="1"/>
        <end position="22"/>
    </location>
</feature>
<dbReference type="SUPFAM" id="SSF53850">
    <property type="entry name" value="Periplasmic binding protein-like II"/>
    <property type="match status" value="1"/>
</dbReference>
<feature type="region of interest" description="Disordered" evidence="5">
    <location>
        <begin position="471"/>
        <end position="490"/>
    </location>
</feature>
<dbReference type="InterPro" id="IPR050490">
    <property type="entry name" value="Bact_solute-bd_prot1"/>
</dbReference>
<dbReference type="Pfam" id="PF01547">
    <property type="entry name" value="SBP_bac_1"/>
    <property type="match status" value="1"/>
</dbReference>
<dbReference type="EMBL" id="CP009285">
    <property type="protein sequence ID" value="AIQ55767.1"/>
    <property type="molecule type" value="Genomic_DNA"/>
</dbReference>
<keyword evidence="3" id="KW-0813">Transport</keyword>
<dbReference type="AlphaFoldDB" id="A0A089L4P9"/>
<dbReference type="Proteomes" id="UP000029518">
    <property type="component" value="Chromosome"/>
</dbReference>